<keyword evidence="2" id="KW-0808">Transferase</keyword>
<dbReference type="Gene3D" id="3.30.450.20">
    <property type="entry name" value="PAS domain"/>
    <property type="match status" value="3"/>
</dbReference>
<keyword evidence="4" id="KW-0418">Kinase</keyword>
<dbReference type="Gene3D" id="3.30.565.10">
    <property type="entry name" value="Histidine kinase-like ATPase, C-terminal domain"/>
    <property type="match status" value="1"/>
</dbReference>
<keyword evidence="7" id="KW-0175">Coiled coil</keyword>
<dbReference type="SMART" id="SM00387">
    <property type="entry name" value="HATPase_c"/>
    <property type="match status" value="1"/>
</dbReference>
<gene>
    <name evidence="11" type="ordered locus">Desti_3551</name>
</gene>
<protein>
    <submittedName>
        <fullName evidence="11">PAS domain S-box</fullName>
    </submittedName>
</protein>
<evidence type="ECO:0000259" key="9">
    <source>
        <dbReference type="PROSITE" id="PS50112"/>
    </source>
</evidence>
<dbReference type="PANTHER" id="PTHR43065">
    <property type="entry name" value="SENSOR HISTIDINE KINASE"/>
    <property type="match status" value="1"/>
</dbReference>
<organism evidence="11 12">
    <name type="scientific">Desulfomonile tiedjei (strain ATCC 49306 / DSM 6799 / DCB-1)</name>
    <dbReference type="NCBI Taxonomy" id="706587"/>
    <lineage>
        <taxon>Bacteria</taxon>
        <taxon>Pseudomonadati</taxon>
        <taxon>Thermodesulfobacteriota</taxon>
        <taxon>Desulfomonilia</taxon>
        <taxon>Desulfomonilales</taxon>
        <taxon>Desulfomonilaceae</taxon>
        <taxon>Desulfomonile</taxon>
    </lineage>
</organism>
<dbReference type="PROSITE" id="PS50113">
    <property type="entry name" value="PAC"/>
    <property type="match status" value="2"/>
</dbReference>
<dbReference type="SUPFAM" id="SSF55874">
    <property type="entry name" value="ATPase domain of HSP90 chaperone/DNA topoisomerase II/histidine kinase"/>
    <property type="match status" value="1"/>
</dbReference>
<feature type="domain" description="Histidine kinase" evidence="8">
    <location>
        <begin position="458"/>
        <end position="651"/>
    </location>
</feature>
<dbReference type="NCBIfam" id="TIGR00229">
    <property type="entry name" value="sensory_box"/>
    <property type="match status" value="3"/>
</dbReference>
<dbReference type="InterPro" id="IPR005467">
    <property type="entry name" value="His_kinase_dom"/>
</dbReference>
<evidence type="ECO:0000259" key="8">
    <source>
        <dbReference type="PROSITE" id="PS50109"/>
    </source>
</evidence>
<keyword evidence="12" id="KW-1185">Reference proteome</keyword>
<dbReference type="SUPFAM" id="SSF55785">
    <property type="entry name" value="PYP-like sensor domain (PAS domain)"/>
    <property type="match status" value="3"/>
</dbReference>
<dbReference type="InterPro" id="IPR036890">
    <property type="entry name" value="HATPase_C_sf"/>
</dbReference>
<evidence type="ECO:0000313" key="12">
    <source>
        <dbReference type="Proteomes" id="UP000006055"/>
    </source>
</evidence>
<feature type="coiled-coil region" evidence="7">
    <location>
        <begin position="178"/>
        <end position="205"/>
    </location>
</feature>
<evidence type="ECO:0000256" key="1">
    <source>
        <dbReference type="ARBA" id="ARBA00022553"/>
    </source>
</evidence>
<evidence type="ECO:0000256" key="7">
    <source>
        <dbReference type="SAM" id="Coils"/>
    </source>
</evidence>
<evidence type="ECO:0000256" key="6">
    <source>
        <dbReference type="ARBA" id="ARBA00023012"/>
    </source>
</evidence>
<dbReference type="STRING" id="706587.Desti_3551"/>
<dbReference type="KEGG" id="dti:Desti_3551"/>
<evidence type="ECO:0000259" key="10">
    <source>
        <dbReference type="PROSITE" id="PS50113"/>
    </source>
</evidence>
<dbReference type="InterPro" id="IPR003594">
    <property type="entry name" value="HATPase_dom"/>
</dbReference>
<dbReference type="Pfam" id="PF00989">
    <property type="entry name" value="PAS"/>
    <property type="match status" value="1"/>
</dbReference>
<dbReference type="InterPro" id="IPR013656">
    <property type="entry name" value="PAS_4"/>
</dbReference>
<dbReference type="PANTHER" id="PTHR43065:SF23">
    <property type="entry name" value="SENSOR HISTIDINE KINASE PDTAS"/>
    <property type="match status" value="1"/>
</dbReference>
<dbReference type="AlphaFoldDB" id="I4C9F9"/>
<feature type="domain" description="PAC" evidence="10">
    <location>
        <begin position="266"/>
        <end position="318"/>
    </location>
</feature>
<dbReference type="HOGENOM" id="CLU_000445_114_57_7"/>
<evidence type="ECO:0000256" key="2">
    <source>
        <dbReference type="ARBA" id="ARBA00022679"/>
    </source>
</evidence>
<dbReference type="Pfam" id="PF13426">
    <property type="entry name" value="PAS_9"/>
    <property type="match status" value="1"/>
</dbReference>
<evidence type="ECO:0000256" key="5">
    <source>
        <dbReference type="ARBA" id="ARBA00022840"/>
    </source>
</evidence>
<dbReference type="GO" id="GO:0000160">
    <property type="term" value="P:phosphorelay signal transduction system"/>
    <property type="evidence" value="ECO:0007669"/>
    <property type="project" value="UniProtKB-KW"/>
</dbReference>
<feature type="domain" description="PAC" evidence="10">
    <location>
        <begin position="144"/>
        <end position="194"/>
    </location>
</feature>
<dbReference type="PROSITE" id="PS50112">
    <property type="entry name" value="PAS"/>
    <property type="match status" value="2"/>
</dbReference>
<dbReference type="GO" id="GO:0005524">
    <property type="term" value="F:ATP binding"/>
    <property type="evidence" value="ECO:0007669"/>
    <property type="project" value="UniProtKB-KW"/>
</dbReference>
<dbReference type="RefSeq" id="WP_014811331.1">
    <property type="nucleotide sequence ID" value="NC_018025.1"/>
</dbReference>
<feature type="coiled-coil region" evidence="7">
    <location>
        <begin position="55"/>
        <end position="82"/>
    </location>
</feature>
<dbReference type="Pfam" id="PF08448">
    <property type="entry name" value="PAS_4"/>
    <property type="match status" value="1"/>
</dbReference>
<evidence type="ECO:0000256" key="4">
    <source>
        <dbReference type="ARBA" id="ARBA00022777"/>
    </source>
</evidence>
<keyword evidence="5" id="KW-0067">ATP-binding</keyword>
<dbReference type="InterPro" id="IPR000700">
    <property type="entry name" value="PAS-assoc_C"/>
</dbReference>
<sequence>MNHSLFHEEEETIRTAEELIECLAPSDDAWPSHYRNLLDKYRKLLSQSMRLTNIGDIMQSQLRNLNDQLRQAEEKYRLIFENAPIGVIHFDHHGAVTACNSNFAHVIGASREDVIRLNLFADLKDRHAIAAIRKTLSGEDSHYEDYYTSVLGNKTSAIKCEFAPMVSQDGSVVGGIGLLEDVTERKRAEEALRESEERHRRVFENIQDVYMETLLNGTVVEVSPSVETVLGFSREELVGSSILSIYHVPEERQLLIAKLSEDGAVSDHELSLKCKDGRVTQCSTNARLIHDESTDCWHICGVIRDISERKRTEDILRATFQRFYTMLSGLHSGVLLVSEEGKIEFANQAFCDMFDLDDVPSGLHGLSPSEMIQKIRDSYAPPAEAVARIQEIVAQQRPVKAEEVAMSDGRTYLRDFVPIFIDGNRYGQLWHHQDITERKKAEDQIKASLIEKEVLLRELHHRVKNNFQMIAGLLILQADHIADEDHRASLREAEARVLAMARVHEKLYQSDDLGKIRMDEYLSELAEDLIGFQSDEDTRIALTTKMQPVVFDIDNAIPCGLILTELVTNALKHAFPKGGEGVIEITLRRISGNEYQLVVRDDGVGFPENYTVEKSVSLGLKLVQAFAKRFRGEITLEGCRGAEVRIDLKHD</sequence>
<name>I4C9F9_DESTA</name>
<dbReference type="InterPro" id="IPR013767">
    <property type="entry name" value="PAS_fold"/>
</dbReference>
<dbReference type="InterPro" id="IPR035965">
    <property type="entry name" value="PAS-like_dom_sf"/>
</dbReference>
<feature type="domain" description="PAS" evidence="9">
    <location>
        <begin position="195"/>
        <end position="261"/>
    </location>
</feature>
<feature type="domain" description="PAS" evidence="9">
    <location>
        <begin position="72"/>
        <end position="123"/>
    </location>
</feature>
<dbReference type="Pfam" id="PF02518">
    <property type="entry name" value="HATPase_c"/>
    <property type="match status" value="1"/>
</dbReference>
<dbReference type="SMART" id="SM00091">
    <property type="entry name" value="PAS"/>
    <property type="match status" value="3"/>
</dbReference>
<keyword evidence="3" id="KW-0547">Nucleotide-binding</keyword>
<dbReference type="PROSITE" id="PS50109">
    <property type="entry name" value="HIS_KIN"/>
    <property type="match status" value="1"/>
</dbReference>
<dbReference type="GO" id="GO:0016301">
    <property type="term" value="F:kinase activity"/>
    <property type="evidence" value="ECO:0007669"/>
    <property type="project" value="UniProtKB-KW"/>
</dbReference>
<dbReference type="EMBL" id="CP003360">
    <property type="protein sequence ID" value="AFM26200.1"/>
    <property type="molecule type" value="Genomic_DNA"/>
</dbReference>
<proteinExistence type="predicted"/>
<dbReference type="Pfam" id="PF07568">
    <property type="entry name" value="HisKA_2"/>
    <property type="match status" value="1"/>
</dbReference>
<accession>I4C9F9</accession>
<keyword evidence="6" id="KW-0902">Two-component regulatory system</keyword>
<dbReference type="eggNOG" id="COG3920">
    <property type="taxonomic scope" value="Bacteria"/>
</dbReference>
<dbReference type="eggNOG" id="COG5002">
    <property type="taxonomic scope" value="Bacteria"/>
</dbReference>
<reference evidence="12" key="1">
    <citation type="submission" date="2012-06" db="EMBL/GenBank/DDBJ databases">
        <title>Complete sequence of chromosome of Desulfomonile tiedjei DSM 6799.</title>
        <authorList>
            <person name="Lucas S."/>
            <person name="Copeland A."/>
            <person name="Lapidus A."/>
            <person name="Glavina del Rio T."/>
            <person name="Dalin E."/>
            <person name="Tice H."/>
            <person name="Bruce D."/>
            <person name="Goodwin L."/>
            <person name="Pitluck S."/>
            <person name="Peters L."/>
            <person name="Ovchinnikova G."/>
            <person name="Zeytun A."/>
            <person name="Lu M."/>
            <person name="Kyrpides N."/>
            <person name="Mavromatis K."/>
            <person name="Ivanova N."/>
            <person name="Brettin T."/>
            <person name="Detter J.C."/>
            <person name="Han C."/>
            <person name="Larimer F."/>
            <person name="Land M."/>
            <person name="Hauser L."/>
            <person name="Markowitz V."/>
            <person name="Cheng J.-F."/>
            <person name="Hugenholtz P."/>
            <person name="Woyke T."/>
            <person name="Wu D."/>
            <person name="Spring S."/>
            <person name="Schroeder M."/>
            <person name="Brambilla E."/>
            <person name="Klenk H.-P."/>
            <person name="Eisen J.A."/>
        </authorList>
    </citation>
    <scope>NUCLEOTIDE SEQUENCE [LARGE SCALE GENOMIC DNA]</scope>
    <source>
        <strain evidence="12">ATCC 49306 / DSM 6799 / DCB-1</strain>
    </source>
</reference>
<dbReference type="CDD" id="cd00130">
    <property type="entry name" value="PAS"/>
    <property type="match status" value="2"/>
</dbReference>
<dbReference type="Proteomes" id="UP000006055">
    <property type="component" value="Chromosome"/>
</dbReference>
<dbReference type="InterPro" id="IPR000014">
    <property type="entry name" value="PAS"/>
</dbReference>
<dbReference type="InterPro" id="IPR011495">
    <property type="entry name" value="Sig_transdc_His_kin_sub2_dim/P"/>
</dbReference>
<evidence type="ECO:0000313" key="11">
    <source>
        <dbReference type="EMBL" id="AFM26200.1"/>
    </source>
</evidence>
<dbReference type="GO" id="GO:0006355">
    <property type="term" value="P:regulation of DNA-templated transcription"/>
    <property type="evidence" value="ECO:0007669"/>
    <property type="project" value="InterPro"/>
</dbReference>
<evidence type="ECO:0000256" key="3">
    <source>
        <dbReference type="ARBA" id="ARBA00022741"/>
    </source>
</evidence>
<keyword evidence="1" id="KW-0597">Phosphoprotein</keyword>